<sequence length="223" mass="23528">MNGAAYPEHGCWNRVGVAGDRSCPELAHHAHCRNCPAYAEAAQRTMQLPVEPSYRAFWAEQLRRPPAQAQSGNASAIVLRIGHEWLALPSAMVLSVAPLAPAHRLPHRSAAALLGVANVGGRLLPALSLAPLLGIDGATAPEICGRHVFARLLIVDANGQACAVPVDELHGMVRYASAQLAAPAATVERPRPAHLDGVLAYDGLQVGVLNGEQVAARLWGLLK</sequence>
<dbReference type="InterPro" id="IPR039315">
    <property type="entry name" value="CheW"/>
</dbReference>
<evidence type="ECO:0000259" key="4">
    <source>
        <dbReference type="PROSITE" id="PS50851"/>
    </source>
</evidence>
<keyword evidence="3" id="KW-0963">Cytoplasm</keyword>
<name>A0ABT2BJQ4_9BURK</name>
<dbReference type="Gene3D" id="2.40.50.180">
    <property type="entry name" value="CheA-289, Domain 4"/>
    <property type="match status" value="1"/>
</dbReference>
<gene>
    <name evidence="5" type="ORF">NX773_11245</name>
</gene>
<dbReference type="SMART" id="SM00260">
    <property type="entry name" value="CheW"/>
    <property type="match status" value="1"/>
</dbReference>
<dbReference type="EMBL" id="JANUGV010000002">
    <property type="protein sequence ID" value="MCS0608740.1"/>
    <property type="molecule type" value="Genomic_DNA"/>
</dbReference>
<dbReference type="PANTHER" id="PTHR22617">
    <property type="entry name" value="CHEMOTAXIS SENSOR HISTIDINE KINASE-RELATED"/>
    <property type="match status" value="1"/>
</dbReference>
<dbReference type="Proteomes" id="UP001205861">
    <property type="component" value="Unassembled WGS sequence"/>
</dbReference>
<comment type="caution">
    <text evidence="5">The sequence shown here is derived from an EMBL/GenBank/DDBJ whole genome shotgun (WGS) entry which is preliminary data.</text>
</comment>
<dbReference type="InterPro" id="IPR036061">
    <property type="entry name" value="CheW-like_dom_sf"/>
</dbReference>
<dbReference type="Gene3D" id="2.30.30.40">
    <property type="entry name" value="SH3 Domains"/>
    <property type="match status" value="1"/>
</dbReference>
<dbReference type="RefSeq" id="WP_258856410.1">
    <property type="nucleotide sequence ID" value="NZ_JANUGV010000002.1"/>
</dbReference>
<proteinExistence type="predicted"/>
<evidence type="ECO:0000313" key="5">
    <source>
        <dbReference type="EMBL" id="MCS0608740.1"/>
    </source>
</evidence>
<protein>
    <recommendedName>
        <fullName evidence="2">Chemotaxis protein CheW</fullName>
    </recommendedName>
</protein>
<dbReference type="PANTHER" id="PTHR22617:SF45">
    <property type="entry name" value="CHEMOTAXIS PROTEIN CHEW"/>
    <property type="match status" value="1"/>
</dbReference>
<dbReference type="Pfam" id="PF01584">
    <property type="entry name" value="CheW"/>
    <property type="match status" value="1"/>
</dbReference>
<keyword evidence="6" id="KW-1185">Reference proteome</keyword>
<feature type="domain" description="CheW-like" evidence="4">
    <location>
        <begin position="73"/>
        <end position="220"/>
    </location>
</feature>
<evidence type="ECO:0000256" key="3">
    <source>
        <dbReference type="ARBA" id="ARBA00022490"/>
    </source>
</evidence>
<reference evidence="5 6" key="1">
    <citation type="submission" date="2022-08" db="EMBL/GenBank/DDBJ databases">
        <title>Reclassification of Massilia species as members of the genera Telluria, Duganella, Pseudoduganella, Mokoshia gen. nov. and Zemynaea gen. nov. using orthogonal and non-orthogonal genome-based approaches.</title>
        <authorList>
            <person name="Bowman J.P."/>
        </authorList>
    </citation>
    <scope>NUCLEOTIDE SEQUENCE [LARGE SCALE GENOMIC DNA]</scope>
    <source>
        <strain evidence="5 6">JCM 31607</strain>
    </source>
</reference>
<dbReference type="InterPro" id="IPR002545">
    <property type="entry name" value="CheW-lke_dom"/>
</dbReference>
<organism evidence="5 6">
    <name type="scientific">Massilia solisilvae</name>
    <dbReference type="NCBI Taxonomy" id="1811225"/>
    <lineage>
        <taxon>Bacteria</taxon>
        <taxon>Pseudomonadati</taxon>
        <taxon>Pseudomonadota</taxon>
        <taxon>Betaproteobacteria</taxon>
        <taxon>Burkholderiales</taxon>
        <taxon>Oxalobacteraceae</taxon>
        <taxon>Telluria group</taxon>
        <taxon>Massilia</taxon>
    </lineage>
</organism>
<evidence type="ECO:0000256" key="2">
    <source>
        <dbReference type="ARBA" id="ARBA00021483"/>
    </source>
</evidence>
<evidence type="ECO:0000313" key="6">
    <source>
        <dbReference type="Proteomes" id="UP001205861"/>
    </source>
</evidence>
<evidence type="ECO:0000256" key="1">
    <source>
        <dbReference type="ARBA" id="ARBA00004496"/>
    </source>
</evidence>
<accession>A0ABT2BJQ4</accession>
<dbReference type="SUPFAM" id="SSF50341">
    <property type="entry name" value="CheW-like"/>
    <property type="match status" value="1"/>
</dbReference>
<dbReference type="PROSITE" id="PS50851">
    <property type="entry name" value="CHEW"/>
    <property type="match status" value="1"/>
</dbReference>
<comment type="subcellular location">
    <subcellularLocation>
        <location evidence="1">Cytoplasm</location>
    </subcellularLocation>
</comment>